<dbReference type="OrthoDB" id="2987423at2"/>
<dbReference type="RefSeq" id="WP_131848999.1">
    <property type="nucleotide sequence ID" value="NZ_SLXV01000022.1"/>
</dbReference>
<proteinExistence type="predicted"/>
<accession>A0A4R2RV14</accession>
<protein>
    <submittedName>
        <fullName evidence="1">Uncharacterized protein</fullName>
    </submittedName>
</protein>
<dbReference type="Proteomes" id="UP000294746">
    <property type="component" value="Unassembled WGS sequence"/>
</dbReference>
<dbReference type="EMBL" id="SLXV01000022">
    <property type="protein sequence ID" value="TCP66527.1"/>
    <property type="molecule type" value="Genomic_DNA"/>
</dbReference>
<keyword evidence="2" id="KW-1185">Reference proteome</keyword>
<organism evidence="1 2">
    <name type="scientific">Baia soyae</name>
    <dbReference type="NCBI Taxonomy" id="1544746"/>
    <lineage>
        <taxon>Bacteria</taxon>
        <taxon>Bacillati</taxon>
        <taxon>Bacillota</taxon>
        <taxon>Bacilli</taxon>
        <taxon>Bacillales</taxon>
        <taxon>Thermoactinomycetaceae</taxon>
        <taxon>Baia</taxon>
    </lineage>
</organism>
<evidence type="ECO:0000313" key="2">
    <source>
        <dbReference type="Proteomes" id="UP000294746"/>
    </source>
</evidence>
<reference evidence="1 2" key="1">
    <citation type="submission" date="2019-03" db="EMBL/GenBank/DDBJ databases">
        <title>Genomic Encyclopedia of Type Strains, Phase IV (KMG-IV): sequencing the most valuable type-strain genomes for metagenomic binning, comparative biology and taxonomic classification.</title>
        <authorList>
            <person name="Goeker M."/>
        </authorList>
    </citation>
    <scope>NUCLEOTIDE SEQUENCE [LARGE SCALE GENOMIC DNA]</scope>
    <source>
        <strain evidence="1 2">DSM 46831</strain>
    </source>
</reference>
<evidence type="ECO:0000313" key="1">
    <source>
        <dbReference type="EMBL" id="TCP66527.1"/>
    </source>
</evidence>
<comment type="caution">
    <text evidence="1">The sequence shown here is derived from an EMBL/GenBank/DDBJ whole genome shotgun (WGS) entry which is preliminary data.</text>
</comment>
<gene>
    <name evidence="1" type="ORF">EDD57_12232</name>
</gene>
<name>A0A4R2RV14_9BACL</name>
<dbReference type="AlphaFoldDB" id="A0A4R2RV14"/>
<sequence>MIIQFLYEDGRSQVHDFLQSIRFQAEADSDYAHTFEGMMKVIAHLHQMKWLPYNLKNYWISLKTTNGYKKFHPLQSIPSPSYHLKLYEIRYNHIYSTDPRTLHWGARIFFFRERVNKQQVLFLTRALMVYDTLDLELNRKSEELYEVCRQLSFEIYIDFLENPSKYLLRGKDS</sequence>